<dbReference type="Proteomes" id="UP000283387">
    <property type="component" value="Unassembled WGS sequence"/>
</dbReference>
<name>A0A419VYA0_9BACT</name>
<keyword evidence="2" id="KW-1185">Reference proteome</keyword>
<evidence type="ECO:0000313" key="2">
    <source>
        <dbReference type="Proteomes" id="UP000283387"/>
    </source>
</evidence>
<dbReference type="EMBL" id="RAPN01000002">
    <property type="protein sequence ID" value="RKD88149.1"/>
    <property type="molecule type" value="Genomic_DNA"/>
</dbReference>
<protein>
    <submittedName>
        <fullName evidence="1">Uncharacterized protein</fullName>
    </submittedName>
</protein>
<accession>A0A419VYA0</accession>
<reference evidence="1 2" key="1">
    <citation type="submission" date="2018-09" db="EMBL/GenBank/DDBJ databases">
        <title>Genomic Encyclopedia of Archaeal and Bacterial Type Strains, Phase II (KMG-II): from individual species to whole genera.</title>
        <authorList>
            <person name="Goeker M."/>
        </authorList>
    </citation>
    <scope>NUCLEOTIDE SEQUENCE [LARGE SCALE GENOMIC DNA]</scope>
    <source>
        <strain evidence="1 2">DSM 27148</strain>
    </source>
</reference>
<comment type="caution">
    <text evidence="1">The sequence shown here is derived from an EMBL/GenBank/DDBJ whole genome shotgun (WGS) entry which is preliminary data.</text>
</comment>
<dbReference type="AlphaFoldDB" id="A0A419VYA0"/>
<proteinExistence type="predicted"/>
<gene>
    <name evidence="1" type="ORF">BC643_3292</name>
</gene>
<organism evidence="1 2">
    <name type="scientific">Mangrovibacterium diazotrophicum</name>
    <dbReference type="NCBI Taxonomy" id="1261403"/>
    <lineage>
        <taxon>Bacteria</taxon>
        <taxon>Pseudomonadati</taxon>
        <taxon>Bacteroidota</taxon>
        <taxon>Bacteroidia</taxon>
        <taxon>Marinilabiliales</taxon>
        <taxon>Prolixibacteraceae</taxon>
        <taxon>Mangrovibacterium</taxon>
    </lineage>
</organism>
<sequence>MKNQWLTNCNMAGGGLSGLTGFLFEIPPDHIQVTVSGNIEST</sequence>
<evidence type="ECO:0000313" key="1">
    <source>
        <dbReference type="EMBL" id="RKD88149.1"/>
    </source>
</evidence>